<name>A0A8S5MTZ3_9CAUD</name>
<keyword evidence="1" id="KW-1188">Viral release from host cell</keyword>
<evidence type="ECO:0000256" key="4">
    <source>
        <dbReference type="ARBA" id="ARBA00022950"/>
    </source>
</evidence>
<dbReference type="InterPro" id="IPR054613">
    <property type="entry name" value="Peptidase_S78_dom"/>
</dbReference>
<dbReference type="Pfam" id="PF04586">
    <property type="entry name" value="Peptidase_S78"/>
    <property type="match status" value="1"/>
</dbReference>
<proteinExistence type="predicted"/>
<dbReference type="InterPro" id="IPR006433">
    <property type="entry name" value="Prohead_protease"/>
</dbReference>
<feature type="domain" description="Prohead serine protease" evidence="6">
    <location>
        <begin position="3"/>
        <end position="153"/>
    </location>
</feature>
<reference evidence="7" key="1">
    <citation type="journal article" date="2021" name="Proc. Natl. Acad. Sci. U.S.A.">
        <title>A Catalog of Tens of Thousands of Viruses from Human Metagenomes Reveals Hidden Associations with Chronic Diseases.</title>
        <authorList>
            <person name="Tisza M.J."/>
            <person name="Buck C.B."/>
        </authorList>
    </citation>
    <scope>NUCLEOTIDE SEQUENCE</scope>
    <source>
        <strain evidence="7">CtP6113</strain>
    </source>
</reference>
<dbReference type="EMBL" id="BK014986">
    <property type="protein sequence ID" value="DAD85676.1"/>
    <property type="molecule type" value="Genomic_DNA"/>
</dbReference>
<evidence type="ECO:0000256" key="2">
    <source>
        <dbReference type="ARBA" id="ARBA00022670"/>
    </source>
</evidence>
<keyword evidence="3" id="KW-0378">Hydrolase</keyword>
<evidence type="ECO:0000256" key="1">
    <source>
        <dbReference type="ARBA" id="ARBA00022612"/>
    </source>
</evidence>
<evidence type="ECO:0000256" key="3">
    <source>
        <dbReference type="ARBA" id="ARBA00022801"/>
    </source>
</evidence>
<accession>A0A8S5MTZ3</accession>
<dbReference type="GO" id="GO:0008233">
    <property type="term" value="F:peptidase activity"/>
    <property type="evidence" value="ECO:0007669"/>
    <property type="project" value="UniProtKB-KW"/>
</dbReference>
<sequence>MQVEIRADKKSMAVRGYVNVVGRDSRILHDKQGPYIEQIMPGAFAKALASGNPVELRFDHQKTLGSTEKQEELELREDNIGLLAKANVTDEAVIAAADRKELRGWSFGFVKQKDHWKVDENGTRRRFVDELELREVSILDKTPAYIATSIETREDGDVLVEFRMEEPLDEGVDYIRQTERTVETKETTLTPGDESTMFCASKTIEIFKMKRRK</sequence>
<evidence type="ECO:0000313" key="7">
    <source>
        <dbReference type="EMBL" id="DAD85676.1"/>
    </source>
</evidence>
<dbReference type="GO" id="GO:0046797">
    <property type="term" value="P:viral procapsid maturation"/>
    <property type="evidence" value="ECO:0007669"/>
    <property type="project" value="UniProtKB-KW"/>
</dbReference>
<keyword evidence="2 7" id="KW-0645">Protease</keyword>
<keyword evidence="4" id="KW-0118">Viral capsid assembly</keyword>
<evidence type="ECO:0000256" key="5">
    <source>
        <dbReference type="ARBA" id="ARBA00023045"/>
    </source>
</evidence>
<organism evidence="7">
    <name type="scientific">Siphoviridae sp. ctP6113</name>
    <dbReference type="NCBI Taxonomy" id="2826318"/>
    <lineage>
        <taxon>Viruses</taxon>
        <taxon>Duplodnaviria</taxon>
        <taxon>Heunggongvirae</taxon>
        <taxon>Uroviricota</taxon>
        <taxon>Caudoviricetes</taxon>
    </lineage>
</organism>
<keyword evidence="5" id="KW-1273">Viral capsid maturation</keyword>
<dbReference type="NCBIfam" id="TIGR01543">
    <property type="entry name" value="proheadase_HK97"/>
    <property type="match status" value="1"/>
</dbReference>
<dbReference type="GO" id="GO:0006508">
    <property type="term" value="P:proteolysis"/>
    <property type="evidence" value="ECO:0007669"/>
    <property type="project" value="UniProtKB-KW"/>
</dbReference>
<evidence type="ECO:0000259" key="6">
    <source>
        <dbReference type="Pfam" id="PF04586"/>
    </source>
</evidence>
<protein>
    <submittedName>
        <fullName evidence="7">Prohead protease</fullName>
    </submittedName>
</protein>